<dbReference type="EMBL" id="CABR01000151">
    <property type="protein sequence ID" value="CBI11586.1"/>
    <property type="molecule type" value="Genomic_DNA"/>
</dbReference>
<evidence type="ECO:0000256" key="1">
    <source>
        <dbReference type="SAM" id="MobiDB-lite"/>
    </source>
</evidence>
<reference evidence="2" key="1">
    <citation type="submission" date="2009-10" db="EMBL/GenBank/DDBJ databases">
        <title>Diversity of trophic interactions inside an arsenic-rich microbial ecosystem.</title>
        <authorList>
            <person name="Bertin P.N."/>
            <person name="Heinrich-Salmeron A."/>
            <person name="Pelletier E."/>
            <person name="Goulhen-Chollet F."/>
            <person name="Arsene-Ploetze F."/>
            <person name="Gallien S."/>
            <person name="Calteau A."/>
            <person name="Vallenet D."/>
            <person name="Casiot C."/>
            <person name="Chane-Woon-Ming B."/>
            <person name="Giloteaux L."/>
            <person name="Barakat M."/>
            <person name="Bonnefoy V."/>
            <person name="Bruneel O."/>
            <person name="Chandler M."/>
            <person name="Cleiss J."/>
            <person name="Duran R."/>
            <person name="Elbaz-Poulichet F."/>
            <person name="Fonknechten N."/>
            <person name="Lauga B."/>
            <person name="Mornico D."/>
            <person name="Ortet P."/>
            <person name="Schaeffer C."/>
            <person name="Siguier P."/>
            <person name="Alexander Thil Smith A."/>
            <person name="Van Dorsselaer A."/>
            <person name="Weissenbach J."/>
            <person name="Medigue C."/>
            <person name="Le Paslier D."/>
        </authorList>
    </citation>
    <scope>NUCLEOTIDE SEQUENCE</scope>
</reference>
<comment type="caution">
    <text evidence="2">The sequence shown here is derived from an EMBL/GenBank/DDBJ whole genome shotgun (WGS) entry which is preliminary data.</text>
</comment>
<protein>
    <submittedName>
        <fullName evidence="2">Uncharacterized protein</fullName>
    </submittedName>
</protein>
<sequence length="104" mass="11647">MEIPLCSLGQAAWEPVGLKGNRLQIRLTGAYFTAFLVNRTTIDRQNRQNLPSPSRILRATAARFAYSTVIRPLIPRTFGHPVHADSATQSTRIRPPYWSGSNAR</sequence>
<name>E6QWG3_9ZZZZ</name>
<evidence type="ECO:0000313" key="2">
    <source>
        <dbReference type="EMBL" id="CBI11586.1"/>
    </source>
</evidence>
<accession>E6QWG3</accession>
<gene>
    <name evidence="2" type="ORF">CARN7_2420</name>
</gene>
<organism evidence="2">
    <name type="scientific">mine drainage metagenome</name>
    <dbReference type="NCBI Taxonomy" id="410659"/>
    <lineage>
        <taxon>unclassified sequences</taxon>
        <taxon>metagenomes</taxon>
        <taxon>ecological metagenomes</taxon>
    </lineage>
</organism>
<dbReference type="AlphaFoldDB" id="E6QWG3"/>
<feature type="region of interest" description="Disordered" evidence="1">
    <location>
        <begin position="81"/>
        <end position="104"/>
    </location>
</feature>
<proteinExistence type="predicted"/>